<comment type="caution">
    <text evidence="3">The sequence shown here is derived from an EMBL/GenBank/DDBJ whole genome shotgun (WGS) entry which is preliminary data.</text>
</comment>
<dbReference type="AlphaFoldDB" id="A0A7X0G649"/>
<accession>A0A7X0G649</accession>
<feature type="compositionally biased region" description="Basic and acidic residues" evidence="1">
    <location>
        <begin position="199"/>
        <end position="209"/>
    </location>
</feature>
<sequence length="316" mass="33586">MRKSPRRLTEQVRETVGEQVRDLPLHAVRLAMFGVGRALLLSDRMTRDYKEITEGGGVKPVALRLRDDVQHTAGKVVGLVAERVRGEEPEAEPAPEPEPARRTRTAAARSSATGEISVGKPGAGPDHKPKHARPGPPPKPARPGALGRHHAKAENGAAPVAEPAPKPVPSEPKPEPAPQAAPAPSPKAAEPAPAKPKPKPAEAKPKAAEPKAAPAAESKAPAEKAPETKAGKKADEAAFEPKPEAKPAAQAEAAHIAADLPVPDYDSATLPQLRARLRGLSADQVKLLREYERKHAGREDVIRMYERRIAKLNGLD</sequence>
<feature type="compositionally biased region" description="Low complexity" evidence="1">
    <location>
        <begin position="105"/>
        <end position="115"/>
    </location>
</feature>
<feature type="domain" description="DUF8129" evidence="2">
    <location>
        <begin position="259"/>
        <end position="312"/>
    </location>
</feature>
<dbReference type="RefSeq" id="WP_185032452.1">
    <property type="nucleotide sequence ID" value="NZ_JACHMQ010000001.1"/>
</dbReference>
<dbReference type="Proteomes" id="UP000546324">
    <property type="component" value="Unassembled WGS sequence"/>
</dbReference>
<protein>
    <recommendedName>
        <fullName evidence="2">DUF8129 domain-containing protein</fullName>
    </recommendedName>
</protein>
<feature type="region of interest" description="Disordered" evidence="1">
    <location>
        <begin position="84"/>
        <end position="255"/>
    </location>
</feature>
<feature type="compositionally biased region" description="Basic and acidic residues" evidence="1">
    <location>
        <begin position="220"/>
        <end position="245"/>
    </location>
</feature>
<dbReference type="PRINTS" id="PR01217">
    <property type="entry name" value="PRICHEXTENSN"/>
</dbReference>
<evidence type="ECO:0000259" key="2">
    <source>
        <dbReference type="Pfam" id="PF26450"/>
    </source>
</evidence>
<gene>
    <name evidence="3" type="ORF">BKA00_007051</name>
</gene>
<dbReference type="InterPro" id="IPR058442">
    <property type="entry name" value="DUF8129"/>
</dbReference>
<feature type="compositionally biased region" description="Low complexity" evidence="1">
    <location>
        <begin position="210"/>
        <end position="219"/>
    </location>
</feature>
<evidence type="ECO:0000313" key="3">
    <source>
        <dbReference type="EMBL" id="MBB6400137.1"/>
    </source>
</evidence>
<dbReference type="Pfam" id="PF26450">
    <property type="entry name" value="DUF8129"/>
    <property type="match status" value="1"/>
</dbReference>
<dbReference type="EMBL" id="JACHMQ010000001">
    <property type="protein sequence ID" value="MBB6400137.1"/>
    <property type="molecule type" value="Genomic_DNA"/>
</dbReference>
<reference evidence="3 4" key="1">
    <citation type="submission" date="2020-08" db="EMBL/GenBank/DDBJ databases">
        <title>Sequencing the genomes of 1000 actinobacteria strains.</title>
        <authorList>
            <person name="Klenk H.-P."/>
        </authorList>
    </citation>
    <scope>NUCLEOTIDE SEQUENCE [LARGE SCALE GENOMIC DNA]</scope>
    <source>
        <strain evidence="3 4">DSM 43675</strain>
    </source>
</reference>
<organism evidence="3 4">
    <name type="scientific">Actinomadura coerulea</name>
    <dbReference type="NCBI Taxonomy" id="46159"/>
    <lineage>
        <taxon>Bacteria</taxon>
        <taxon>Bacillati</taxon>
        <taxon>Actinomycetota</taxon>
        <taxon>Actinomycetes</taxon>
        <taxon>Streptosporangiales</taxon>
        <taxon>Thermomonosporaceae</taxon>
        <taxon>Actinomadura</taxon>
    </lineage>
</organism>
<keyword evidence="4" id="KW-1185">Reference proteome</keyword>
<proteinExistence type="predicted"/>
<evidence type="ECO:0000256" key="1">
    <source>
        <dbReference type="SAM" id="MobiDB-lite"/>
    </source>
</evidence>
<feature type="compositionally biased region" description="Low complexity" evidence="1">
    <location>
        <begin position="246"/>
        <end position="255"/>
    </location>
</feature>
<feature type="compositionally biased region" description="Pro residues" evidence="1">
    <location>
        <begin position="162"/>
        <end position="185"/>
    </location>
</feature>
<evidence type="ECO:0000313" key="4">
    <source>
        <dbReference type="Proteomes" id="UP000546324"/>
    </source>
</evidence>
<name>A0A7X0G649_9ACTN</name>